<reference evidence="3" key="1">
    <citation type="submission" date="2023-10" db="EMBL/GenBank/DDBJ databases">
        <authorList>
            <person name="Domelevo Entfellner J.-B."/>
        </authorList>
    </citation>
    <scope>NUCLEOTIDE SEQUENCE</scope>
</reference>
<dbReference type="AlphaFoldDB" id="A0AA86VEJ0"/>
<keyword evidence="2" id="KW-1133">Transmembrane helix</keyword>
<protein>
    <submittedName>
        <fullName evidence="3">Uncharacterized protein</fullName>
    </submittedName>
</protein>
<proteinExistence type="predicted"/>
<keyword evidence="2" id="KW-0812">Transmembrane</keyword>
<dbReference type="PANTHER" id="PTHR10361">
    <property type="entry name" value="SODIUM-BILE ACID COTRANSPORTER"/>
    <property type="match status" value="1"/>
</dbReference>
<comment type="subcellular location">
    <subcellularLocation>
        <location evidence="1">Membrane</location>
        <topology evidence="1">Multi-pass membrane protein</topology>
    </subcellularLocation>
</comment>
<accession>A0AA86VEJ0</accession>
<organism evidence="3 4">
    <name type="scientific">Sphenostylis stenocarpa</name>
    <dbReference type="NCBI Taxonomy" id="92480"/>
    <lineage>
        <taxon>Eukaryota</taxon>
        <taxon>Viridiplantae</taxon>
        <taxon>Streptophyta</taxon>
        <taxon>Embryophyta</taxon>
        <taxon>Tracheophyta</taxon>
        <taxon>Spermatophyta</taxon>
        <taxon>Magnoliopsida</taxon>
        <taxon>eudicotyledons</taxon>
        <taxon>Gunneridae</taxon>
        <taxon>Pentapetalae</taxon>
        <taxon>rosids</taxon>
        <taxon>fabids</taxon>
        <taxon>Fabales</taxon>
        <taxon>Fabaceae</taxon>
        <taxon>Papilionoideae</taxon>
        <taxon>50 kb inversion clade</taxon>
        <taxon>NPAAA clade</taxon>
        <taxon>indigoferoid/millettioid clade</taxon>
        <taxon>Phaseoleae</taxon>
        <taxon>Sphenostylis</taxon>
    </lineage>
</organism>
<evidence type="ECO:0000256" key="1">
    <source>
        <dbReference type="ARBA" id="ARBA00004141"/>
    </source>
</evidence>
<dbReference type="Gramene" id="rna-AYBTSS11_LOCUS17350">
    <property type="protein sequence ID" value="CAJ1957718.1"/>
    <property type="gene ID" value="gene-AYBTSS11_LOCUS17350"/>
</dbReference>
<evidence type="ECO:0000313" key="4">
    <source>
        <dbReference type="Proteomes" id="UP001189624"/>
    </source>
</evidence>
<dbReference type="InterPro" id="IPR004710">
    <property type="entry name" value="Bilac:Na_transpt"/>
</dbReference>
<sequence>MLLCHGYFLSPQFLQPIVKVVSLLMPPIAVTTVATLCGKTIAQSSSAICLCGGEVILAIFVLHASGIFFGYVFTRLLGLHN</sequence>
<evidence type="ECO:0000313" key="3">
    <source>
        <dbReference type="EMBL" id="CAJ1957718.1"/>
    </source>
</evidence>
<dbReference type="Proteomes" id="UP001189624">
    <property type="component" value="Chromosome 5"/>
</dbReference>
<evidence type="ECO:0000256" key="2">
    <source>
        <dbReference type="SAM" id="Phobius"/>
    </source>
</evidence>
<dbReference type="InterPro" id="IPR038770">
    <property type="entry name" value="Na+/solute_symporter_sf"/>
</dbReference>
<feature type="transmembrane region" description="Helical" evidence="2">
    <location>
        <begin position="48"/>
        <end position="73"/>
    </location>
</feature>
<dbReference type="Gene3D" id="1.20.1530.20">
    <property type="match status" value="1"/>
</dbReference>
<name>A0AA86VEJ0_9FABA</name>
<keyword evidence="2" id="KW-0472">Membrane</keyword>
<gene>
    <name evidence="3" type="ORF">AYBTSS11_LOCUS17350</name>
</gene>
<dbReference type="PANTHER" id="PTHR10361:SF28">
    <property type="entry name" value="P3 PROTEIN-RELATED"/>
    <property type="match status" value="1"/>
</dbReference>
<dbReference type="EMBL" id="OY731402">
    <property type="protein sequence ID" value="CAJ1957718.1"/>
    <property type="molecule type" value="Genomic_DNA"/>
</dbReference>
<keyword evidence="4" id="KW-1185">Reference proteome</keyword>
<dbReference type="GO" id="GO:0016020">
    <property type="term" value="C:membrane"/>
    <property type="evidence" value="ECO:0007669"/>
    <property type="project" value="UniProtKB-SubCell"/>
</dbReference>
<feature type="transmembrane region" description="Helical" evidence="2">
    <location>
        <begin position="17"/>
        <end position="36"/>
    </location>
</feature>